<reference evidence="2 3" key="1">
    <citation type="submission" date="2017-09" db="EMBL/GenBank/DDBJ databases">
        <title>Depth-based differentiation of microbial function through sediment-hosted aquifers and enrichment of novel symbionts in the deep terrestrial subsurface.</title>
        <authorList>
            <person name="Probst A.J."/>
            <person name="Ladd B."/>
            <person name="Jarett J.K."/>
            <person name="Geller-Mcgrath D.E."/>
            <person name="Sieber C.M."/>
            <person name="Emerson J.B."/>
            <person name="Anantharaman K."/>
            <person name="Thomas B.C."/>
            <person name="Malmstrom R."/>
            <person name="Stieglmeier M."/>
            <person name="Klingl A."/>
            <person name="Woyke T."/>
            <person name="Ryan C.M."/>
            <person name="Banfield J.F."/>
        </authorList>
    </citation>
    <scope>NUCLEOTIDE SEQUENCE [LARGE SCALE GENOMIC DNA]</scope>
    <source>
        <strain evidence="2">CG23_combo_of_CG06-09_8_20_14_all_40_13</strain>
    </source>
</reference>
<keyword evidence="1" id="KW-1133">Transmembrane helix</keyword>
<organism evidence="2 3">
    <name type="scientific">Candidatus Nealsonbacteria bacterium CG23_combo_of_CG06-09_8_20_14_all_40_13</name>
    <dbReference type="NCBI Taxonomy" id="1974724"/>
    <lineage>
        <taxon>Bacteria</taxon>
        <taxon>Candidatus Nealsoniibacteriota</taxon>
    </lineage>
</organism>
<evidence type="ECO:0000313" key="2">
    <source>
        <dbReference type="EMBL" id="PIP21386.1"/>
    </source>
</evidence>
<keyword evidence="1" id="KW-0812">Transmembrane</keyword>
<evidence type="ECO:0000256" key="1">
    <source>
        <dbReference type="SAM" id="Phobius"/>
    </source>
</evidence>
<proteinExistence type="predicted"/>
<keyword evidence="1" id="KW-0472">Membrane</keyword>
<name>A0A2G9YQ64_9BACT</name>
<evidence type="ECO:0000313" key="3">
    <source>
        <dbReference type="Proteomes" id="UP000231567"/>
    </source>
</evidence>
<protein>
    <recommendedName>
        <fullName evidence="4">PilN domain-containing protein</fullName>
    </recommendedName>
</protein>
<dbReference type="EMBL" id="PCRM01000044">
    <property type="protein sequence ID" value="PIP21386.1"/>
    <property type="molecule type" value="Genomic_DNA"/>
</dbReference>
<sequence length="188" mass="20821">MINFSINLLPANLKANRKISLQNTTLLSLCITAVIIYVILLAIIFSLKTTLALSEKVDERQIDNLQVEIASFKDIQAQINFINDRGAELKNKDADKNKLMSNIIAEIAQSTPSDVQIQQLSANVKTKPNFKITGATTSIAEAVKFKEKLEESQFFGETNLQSAATDSTTHQVIFNIDFNLQTSGESQK</sequence>
<dbReference type="AlphaFoldDB" id="A0A2G9YQ64"/>
<evidence type="ECO:0008006" key="4">
    <source>
        <dbReference type="Google" id="ProtNLM"/>
    </source>
</evidence>
<gene>
    <name evidence="2" type="ORF">COX39_03445</name>
</gene>
<dbReference type="InterPro" id="IPR007813">
    <property type="entry name" value="PilN"/>
</dbReference>
<dbReference type="PANTHER" id="PTHR40278">
    <property type="entry name" value="DNA UTILIZATION PROTEIN HOFN"/>
    <property type="match status" value="1"/>
</dbReference>
<dbReference type="Pfam" id="PF05137">
    <property type="entry name" value="PilN"/>
    <property type="match status" value="1"/>
</dbReference>
<dbReference type="PANTHER" id="PTHR40278:SF1">
    <property type="entry name" value="DNA UTILIZATION PROTEIN HOFN"/>
    <property type="match status" value="1"/>
</dbReference>
<accession>A0A2G9YQ64</accession>
<dbReference type="Proteomes" id="UP000231567">
    <property type="component" value="Unassembled WGS sequence"/>
</dbReference>
<feature type="transmembrane region" description="Helical" evidence="1">
    <location>
        <begin position="26"/>
        <end position="47"/>
    </location>
</feature>
<comment type="caution">
    <text evidence="2">The sequence shown here is derived from an EMBL/GenBank/DDBJ whole genome shotgun (WGS) entry which is preliminary data.</text>
</comment>
<dbReference type="InterPro" id="IPR052534">
    <property type="entry name" value="Extracell_DNA_Util/SecSys_Comp"/>
</dbReference>